<name>A0ABQ8GX65_9PEZI</name>
<evidence type="ECO:0000256" key="3">
    <source>
        <dbReference type="SAM" id="MobiDB-lite"/>
    </source>
</evidence>
<feature type="region of interest" description="Disordered" evidence="3">
    <location>
        <begin position="428"/>
        <end position="501"/>
    </location>
</feature>
<feature type="compositionally biased region" description="Basic and acidic residues" evidence="3">
    <location>
        <begin position="450"/>
        <end position="460"/>
    </location>
</feature>
<accession>A0ABQ8GX65</accession>
<dbReference type="CDD" id="cd21789">
    <property type="entry name" value="Rad21_Rec8_M_SpRec8p-like"/>
    <property type="match status" value="1"/>
</dbReference>
<dbReference type="InterPro" id="IPR006909">
    <property type="entry name" value="Rad21/Rec8_C_eu"/>
</dbReference>
<dbReference type="InterPro" id="IPR006910">
    <property type="entry name" value="Rad21_Rec8_N"/>
</dbReference>
<evidence type="ECO:0000313" key="7">
    <source>
        <dbReference type="Proteomes" id="UP000774617"/>
    </source>
</evidence>
<feature type="compositionally biased region" description="Basic and acidic residues" evidence="3">
    <location>
        <begin position="261"/>
        <end position="273"/>
    </location>
</feature>
<evidence type="ECO:0000256" key="2">
    <source>
        <dbReference type="ARBA" id="ARBA00023242"/>
    </source>
</evidence>
<proteinExistence type="predicted"/>
<evidence type="ECO:0000256" key="1">
    <source>
        <dbReference type="ARBA" id="ARBA00004123"/>
    </source>
</evidence>
<dbReference type="PANTHER" id="PTHR12585">
    <property type="entry name" value="SCC1 / RAD21 FAMILY MEMBER"/>
    <property type="match status" value="1"/>
</dbReference>
<organism evidence="6 7">
    <name type="scientific">Macrophomina phaseolina</name>
    <dbReference type="NCBI Taxonomy" id="35725"/>
    <lineage>
        <taxon>Eukaryota</taxon>
        <taxon>Fungi</taxon>
        <taxon>Dikarya</taxon>
        <taxon>Ascomycota</taxon>
        <taxon>Pezizomycotina</taxon>
        <taxon>Dothideomycetes</taxon>
        <taxon>Dothideomycetes incertae sedis</taxon>
        <taxon>Botryosphaeriales</taxon>
        <taxon>Botryosphaeriaceae</taxon>
        <taxon>Macrophomina</taxon>
    </lineage>
</organism>
<protein>
    <submittedName>
        <fullName evidence="6">Rec8 like protein-domain-containing protein</fullName>
    </submittedName>
</protein>
<sequence>MFYSHEVLTSRKYGVATVWLVATLGSKSSATKVTRKAILNVNVPKTCDIILEPEVPLALRLQGSLLYGVSKVYSQQCAYVLSDAQNVQNNIRAALTQIVKDAELDTEVRRARTDQLMLKDDPNFLPDFTLAPLDLDDIDLVPPPLTRSSSLSSLCSPQSPHRCITTEEQEGGPLFGLNFPSSGSGGFSAIGDFVVPGDEGPGTKVPGGVAFDDEGFEPGVDFEFDIEGNMIEHVSADELRRTPSTVARPGLPSSSAASAKARQEHEEARQFGGEYDDKMDIDIPLGDEDEVDLLPEAQPFPSVLGQPVSSPLNPRLDEETVGSSPVIQAPVGRQRKKRSINMDERMELRNAELAMWMKSYLDNMREAGKKQCNSRINAQARKNAEYWVLGMGIGGVGAISGNTGLAGPLDMFSGDALLLSLGIDRNADKNKRKRKREAQDTMGDEDRSDEDGRRVHQRSDEENEAGGGDVEMDEEFIPSVEGEQEVELPREAEAEKEERDLSQMFPWNVTASVRDSSLAPSARRALGFWGSGISSTGGPSSLAGRAAFPGRRSRIISESPLHGRGQHDNLEEVLSSEPGDLREDTIGGIGGDISIGADDEEFELYGPAAAIDTQTANESHFARTVFAKEMEHFGMFVFDSLKRKEEAAAAERGETGGGKEILFKDALPPDSTTRIVAAQGFMHLLALASLGRVTARQDEPFAEIGMSLPHAVEAEAKAEAVQ</sequence>
<evidence type="ECO:0000259" key="4">
    <source>
        <dbReference type="Pfam" id="PF04824"/>
    </source>
</evidence>
<feature type="compositionally biased region" description="Basic and acidic residues" evidence="3">
    <location>
        <begin position="487"/>
        <end position="501"/>
    </location>
</feature>
<keyword evidence="7" id="KW-1185">Reference proteome</keyword>
<feature type="domain" description="Rad21/Rec8-like protein C-terminal eukaryotic" evidence="4">
    <location>
        <begin position="659"/>
        <end position="705"/>
    </location>
</feature>
<feature type="region of interest" description="Disordered" evidence="3">
    <location>
        <begin position="240"/>
        <end position="273"/>
    </location>
</feature>
<reference evidence="6 7" key="1">
    <citation type="journal article" date="2021" name="Nat. Commun.">
        <title>Genetic determinants of endophytism in the Arabidopsis root mycobiome.</title>
        <authorList>
            <person name="Mesny F."/>
            <person name="Miyauchi S."/>
            <person name="Thiergart T."/>
            <person name="Pickel B."/>
            <person name="Atanasova L."/>
            <person name="Karlsson M."/>
            <person name="Huettel B."/>
            <person name="Barry K.W."/>
            <person name="Haridas S."/>
            <person name="Chen C."/>
            <person name="Bauer D."/>
            <person name="Andreopoulos W."/>
            <person name="Pangilinan J."/>
            <person name="LaButti K."/>
            <person name="Riley R."/>
            <person name="Lipzen A."/>
            <person name="Clum A."/>
            <person name="Drula E."/>
            <person name="Henrissat B."/>
            <person name="Kohler A."/>
            <person name="Grigoriev I.V."/>
            <person name="Martin F.M."/>
            <person name="Hacquard S."/>
        </authorList>
    </citation>
    <scope>NUCLEOTIDE SEQUENCE [LARGE SCALE GENOMIC DNA]</scope>
    <source>
        <strain evidence="6 7">MPI-SDFR-AT-0080</strain>
    </source>
</reference>
<dbReference type="EMBL" id="JAGTJR010000001">
    <property type="protein sequence ID" value="KAH7064947.1"/>
    <property type="molecule type" value="Genomic_DNA"/>
</dbReference>
<comment type="subcellular location">
    <subcellularLocation>
        <location evidence="1">Nucleus</location>
    </subcellularLocation>
</comment>
<evidence type="ECO:0000259" key="5">
    <source>
        <dbReference type="Pfam" id="PF04825"/>
    </source>
</evidence>
<dbReference type="Pfam" id="PF04824">
    <property type="entry name" value="Rad21_Rec8"/>
    <property type="match status" value="1"/>
</dbReference>
<comment type="caution">
    <text evidence="6">The sequence shown here is derived from an EMBL/GenBank/DDBJ whole genome shotgun (WGS) entry which is preliminary data.</text>
</comment>
<dbReference type="PANTHER" id="PTHR12585:SF70">
    <property type="entry name" value="RAD21_REC8 N TERMINAL DOMAIN PROTEIN (AFU_ORTHOLOGUE AFUA_6G02900)"/>
    <property type="match status" value="1"/>
</dbReference>
<feature type="domain" description="Rad21/Rec8-like protein N-terminal" evidence="5">
    <location>
        <begin position="1"/>
        <end position="109"/>
    </location>
</feature>
<dbReference type="Proteomes" id="UP000774617">
    <property type="component" value="Unassembled WGS sequence"/>
</dbReference>
<keyword evidence="2" id="KW-0539">Nucleus</keyword>
<dbReference type="InterPro" id="IPR039781">
    <property type="entry name" value="Rad21/Rec8-like"/>
</dbReference>
<gene>
    <name evidence="6" type="ORF">B0J12DRAFT_19324</name>
</gene>
<evidence type="ECO:0000313" key="6">
    <source>
        <dbReference type="EMBL" id="KAH7064947.1"/>
    </source>
</evidence>
<feature type="compositionally biased region" description="Acidic residues" evidence="3">
    <location>
        <begin position="470"/>
        <end position="486"/>
    </location>
</feature>
<dbReference type="Pfam" id="PF04825">
    <property type="entry name" value="Rad21_Rec8_N"/>
    <property type="match status" value="1"/>
</dbReference>